<evidence type="ECO:0000313" key="6">
    <source>
        <dbReference type="EMBL" id="TDG09836.1"/>
    </source>
</evidence>
<dbReference type="Proteomes" id="UP000295606">
    <property type="component" value="Unassembled WGS sequence"/>
</dbReference>
<dbReference type="PANTHER" id="PTHR30346:SF29">
    <property type="entry name" value="LYSR SUBSTRATE-BINDING"/>
    <property type="match status" value="1"/>
</dbReference>
<dbReference type="Pfam" id="PF00126">
    <property type="entry name" value="HTH_1"/>
    <property type="match status" value="1"/>
</dbReference>
<evidence type="ECO:0000313" key="7">
    <source>
        <dbReference type="Proteomes" id="UP000295606"/>
    </source>
</evidence>
<protein>
    <submittedName>
        <fullName evidence="6">LysR family transcriptional regulator</fullName>
    </submittedName>
</protein>
<proteinExistence type="inferred from homology"/>
<evidence type="ECO:0000256" key="1">
    <source>
        <dbReference type="ARBA" id="ARBA00009437"/>
    </source>
</evidence>
<dbReference type="InterPro" id="IPR000847">
    <property type="entry name" value="LysR_HTH_N"/>
</dbReference>
<dbReference type="RefSeq" id="WP_133180682.1">
    <property type="nucleotide sequence ID" value="NZ_SMOD01000003.1"/>
</dbReference>
<evidence type="ECO:0000256" key="3">
    <source>
        <dbReference type="ARBA" id="ARBA00023125"/>
    </source>
</evidence>
<evidence type="ECO:0000259" key="5">
    <source>
        <dbReference type="PROSITE" id="PS50931"/>
    </source>
</evidence>
<comment type="caution">
    <text evidence="6">The sequence shown here is derived from an EMBL/GenBank/DDBJ whole genome shotgun (WGS) entry which is preliminary data.</text>
</comment>
<dbReference type="Gene3D" id="3.40.190.290">
    <property type="match status" value="1"/>
</dbReference>
<dbReference type="PRINTS" id="PR00039">
    <property type="entry name" value="HTHLYSR"/>
</dbReference>
<keyword evidence="4" id="KW-0804">Transcription</keyword>
<comment type="similarity">
    <text evidence="1">Belongs to the LysR transcriptional regulatory family.</text>
</comment>
<keyword evidence="3" id="KW-0238">DNA-binding</keyword>
<dbReference type="SUPFAM" id="SSF53850">
    <property type="entry name" value="Periplasmic binding protein-like II"/>
    <property type="match status" value="1"/>
</dbReference>
<dbReference type="EMBL" id="SMOD01000003">
    <property type="protein sequence ID" value="TDG09836.1"/>
    <property type="molecule type" value="Genomic_DNA"/>
</dbReference>
<dbReference type="OrthoDB" id="9786526at2"/>
<keyword evidence="2" id="KW-0805">Transcription regulation</keyword>
<dbReference type="CDD" id="cd05466">
    <property type="entry name" value="PBP2_LTTR_substrate"/>
    <property type="match status" value="1"/>
</dbReference>
<reference evidence="6 7" key="1">
    <citation type="submission" date="2019-03" db="EMBL/GenBank/DDBJ databases">
        <title>Paraburkholderia sp. isolated from native Mimosa gymnas in Guartela State Park, Brazil.</title>
        <authorList>
            <person name="Paulitsch F."/>
            <person name="Hungria M."/>
            <person name="Delamuta J.R.M."/>
            <person name="Ribeiro R.A."/>
            <person name="Dall'Agnol R."/>
            <person name="Silva J.S.B."/>
        </authorList>
    </citation>
    <scope>NUCLEOTIDE SEQUENCE [LARGE SCALE GENOMIC DNA]</scope>
    <source>
        <strain evidence="6 7">CNPSo 3008</strain>
    </source>
</reference>
<dbReference type="InterPro" id="IPR036388">
    <property type="entry name" value="WH-like_DNA-bd_sf"/>
</dbReference>
<dbReference type="FunFam" id="1.10.10.10:FF:000001">
    <property type="entry name" value="LysR family transcriptional regulator"/>
    <property type="match status" value="1"/>
</dbReference>
<dbReference type="PANTHER" id="PTHR30346">
    <property type="entry name" value="TRANSCRIPTIONAL DUAL REGULATOR HCAR-RELATED"/>
    <property type="match status" value="1"/>
</dbReference>
<accession>A0A4R5LJK5</accession>
<evidence type="ECO:0000256" key="4">
    <source>
        <dbReference type="ARBA" id="ARBA00023163"/>
    </source>
</evidence>
<dbReference type="SUPFAM" id="SSF46785">
    <property type="entry name" value="Winged helix' DNA-binding domain"/>
    <property type="match status" value="1"/>
</dbReference>
<dbReference type="GO" id="GO:0003677">
    <property type="term" value="F:DNA binding"/>
    <property type="evidence" value="ECO:0007669"/>
    <property type="project" value="UniProtKB-KW"/>
</dbReference>
<gene>
    <name evidence="6" type="ORF">E1N52_04795</name>
</gene>
<evidence type="ECO:0000256" key="2">
    <source>
        <dbReference type="ARBA" id="ARBA00023015"/>
    </source>
</evidence>
<sequence>MELRHLKTFLAVARTLNFTRAAEQVHLAQSSVTEQIQALETDLGVALFDRSRRKLSLTEAGKRLHDYAGDLLSLAEEARASVTEAAGVTAGTLSVGALETLGVSRLPPLLAAFRQAHPATELQLKVAGSEALRSGVKSGTLDVCFAFGEPVPVPGVEYEVIGREPLVVIAPPRHRLAGRAAVTPGDLADEAFLVTEPGCVYRQMFDAAFPGRPEGAPHRPRLAGEFGSIAAIVRLVESGLGCAIVPALVAADAREPLTVLAWAGEAASVPVVMSWRARRTQPAVLREFLAASRASPGIVTTAGDRLRHAALSP</sequence>
<dbReference type="InterPro" id="IPR036390">
    <property type="entry name" value="WH_DNA-bd_sf"/>
</dbReference>
<dbReference type="PROSITE" id="PS50931">
    <property type="entry name" value="HTH_LYSR"/>
    <property type="match status" value="1"/>
</dbReference>
<name>A0A4R5LJK5_9BURK</name>
<feature type="domain" description="HTH lysR-type" evidence="5">
    <location>
        <begin position="1"/>
        <end position="58"/>
    </location>
</feature>
<organism evidence="6 7">
    <name type="scientific">Paraburkholderia guartelaensis</name>
    <dbReference type="NCBI Taxonomy" id="2546446"/>
    <lineage>
        <taxon>Bacteria</taxon>
        <taxon>Pseudomonadati</taxon>
        <taxon>Pseudomonadota</taxon>
        <taxon>Betaproteobacteria</taxon>
        <taxon>Burkholderiales</taxon>
        <taxon>Burkholderiaceae</taxon>
        <taxon>Paraburkholderia</taxon>
    </lineage>
</organism>
<dbReference type="AlphaFoldDB" id="A0A4R5LJK5"/>
<dbReference type="GO" id="GO:0032993">
    <property type="term" value="C:protein-DNA complex"/>
    <property type="evidence" value="ECO:0007669"/>
    <property type="project" value="TreeGrafter"/>
</dbReference>
<dbReference type="Pfam" id="PF03466">
    <property type="entry name" value="LysR_substrate"/>
    <property type="match status" value="1"/>
</dbReference>
<dbReference type="InterPro" id="IPR005119">
    <property type="entry name" value="LysR_subst-bd"/>
</dbReference>
<dbReference type="GO" id="GO:0003700">
    <property type="term" value="F:DNA-binding transcription factor activity"/>
    <property type="evidence" value="ECO:0007669"/>
    <property type="project" value="InterPro"/>
</dbReference>
<dbReference type="Gene3D" id="1.10.10.10">
    <property type="entry name" value="Winged helix-like DNA-binding domain superfamily/Winged helix DNA-binding domain"/>
    <property type="match status" value="1"/>
</dbReference>